<dbReference type="NCBIfam" id="TIGR00711">
    <property type="entry name" value="efflux_EmrB"/>
    <property type="match status" value="1"/>
</dbReference>
<feature type="transmembrane region" description="Helical" evidence="7">
    <location>
        <begin position="301"/>
        <end position="319"/>
    </location>
</feature>
<feature type="transmembrane region" description="Helical" evidence="7">
    <location>
        <begin position="395"/>
        <end position="414"/>
    </location>
</feature>
<name>A0A1I0LSL1_9ACTN</name>
<reference evidence="9 10" key="1">
    <citation type="submission" date="2016-10" db="EMBL/GenBank/DDBJ databases">
        <authorList>
            <person name="de Groot N.N."/>
        </authorList>
    </citation>
    <scope>NUCLEOTIDE SEQUENCE [LARGE SCALE GENOMIC DNA]</scope>
    <source>
        <strain evidence="9 10">CGMCC 4.5598</strain>
    </source>
</reference>
<dbReference type="InterPro" id="IPR004638">
    <property type="entry name" value="EmrB-like"/>
</dbReference>
<sequence length="454" mass="45507">MRYSVRTPFVTTALVVFLGGVMTMLDSTVVNVALTTLAHDFRTTPATMQQAVTGYLLAMSMTVPVTGWAVGRFGSRRVWLVSLVLFAGGSALCAAAWSAGSLVAFRAVQGLGGGLLMPVGQAMLAQAAGKERMGRAMALITVPSMLAPVLGPPLGGLVVEGPGWRWLFLVNLPISAVALIAAALLLPREPDPAAAPRQPLDVLGLALLSPGLAALIHGLSEVGGGASFAHPALWIGLALVAAFTVRALRVPGALVDLRLLGDRTFAAAVVALACYSAAMLGFTVLVPLHSQLAGGGGPLEAGLLLAPLGIGAALTLPIAGRLTDSRGARGVAATGVAAVVAGIAAFAAFPGPVPILVAGLGHGLVSTSVVAAAYATLERAAIPAATTLSTIALRLASSFGVAVLAVLLQLLTAAGAARPFAYAFGCAAALAALSLVPIVLIGSKTWRRSSSAPA</sequence>
<evidence type="ECO:0000259" key="8">
    <source>
        <dbReference type="PROSITE" id="PS50850"/>
    </source>
</evidence>
<dbReference type="Gene3D" id="1.20.1720.10">
    <property type="entry name" value="Multidrug resistance protein D"/>
    <property type="match status" value="1"/>
</dbReference>
<feature type="transmembrane region" description="Helical" evidence="7">
    <location>
        <begin position="103"/>
        <end position="124"/>
    </location>
</feature>
<feature type="transmembrane region" description="Helical" evidence="7">
    <location>
        <begin position="54"/>
        <end position="71"/>
    </location>
</feature>
<evidence type="ECO:0000313" key="10">
    <source>
        <dbReference type="Proteomes" id="UP000199361"/>
    </source>
</evidence>
<evidence type="ECO:0000256" key="3">
    <source>
        <dbReference type="ARBA" id="ARBA00022475"/>
    </source>
</evidence>
<keyword evidence="10" id="KW-1185">Reference proteome</keyword>
<dbReference type="InterPro" id="IPR020846">
    <property type="entry name" value="MFS_dom"/>
</dbReference>
<gene>
    <name evidence="9" type="ORF">SAMN05421811_12588</name>
</gene>
<feature type="transmembrane region" description="Helical" evidence="7">
    <location>
        <begin position="331"/>
        <end position="349"/>
    </location>
</feature>
<dbReference type="GO" id="GO:0022857">
    <property type="term" value="F:transmembrane transporter activity"/>
    <property type="evidence" value="ECO:0007669"/>
    <property type="project" value="InterPro"/>
</dbReference>
<keyword evidence="2" id="KW-0813">Transport</keyword>
<dbReference type="PROSITE" id="PS50850">
    <property type="entry name" value="MFS"/>
    <property type="match status" value="1"/>
</dbReference>
<dbReference type="AlphaFoldDB" id="A0A1I0LSL1"/>
<organism evidence="9 10">
    <name type="scientific">Nonomuraea wenchangensis</name>
    <dbReference type="NCBI Taxonomy" id="568860"/>
    <lineage>
        <taxon>Bacteria</taxon>
        <taxon>Bacillati</taxon>
        <taxon>Actinomycetota</taxon>
        <taxon>Actinomycetes</taxon>
        <taxon>Streptosporangiales</taxon>
        <taxon>Streptosporangiaceae</taxon>
        <taxon>Nonomuraea</taxon>
    </lineage>
</organism>
<comment type="subcellular location">
    <subcellularLocation>
        <location evidence="1">Cell membrane</location>
        <topology evidence="1">Multi-pass membrane protein</topology>
    </subcellularLocation>
</comment>
<dbReference type="RefSeq" id="WP_218156215.1">
    <property type="nucleotide sequence ID" value="NZ_FOHX01000025.1"/>
</dbReference>
<evidence type="ECO:0000256" key="7">
    <source>
        <dbReference type="SAM" id="Phobius"/>
    </source>
</evidence>
<dbReference type="PANTHER" id="PTHR23501">
    <property type="entry name" value="MAJOR FACILITATOR SUPERFAMILY"/>
    <property type="match status" value="1"/>
</dbReference>
<dbReference type="Gene3D" id="1.20.1250.20">
    <property type="entry name" value="MFS general substrate transporter like domains"/>
    <property type="match status" value="1"/>
</dbReference>
<feature type="transmembrane region" description="Helical" evidence="7">
    <location>
        <begin position="199"/>
        <end position="219"/>
    </location>
</feature>
<dbReference type="STRING" id="568860.SAMN05421811_12588"/>
<feature type="transmembrane region" description="Helical" evidence="7">
    <location>
        <begin position="265"/>
        <end position="289"/>
    </location>
</feature>
<evidence type="ECO:0000256" key="1">
    <source>
        <dbReference type="ARBA" id="ARBA00004651"/>
    </source>
</evidence>
<dbReference type="EMBL" id="FOHX01000025">
    <property type="protein sequence ID" value="SEU45645.1"/>
    <property type="molecule type" value="Genomic_DNA"/>
</dbReference>
<evidence type="ECO:0000256" key="6">
    <source>
        <dbReference type="ARBA" id="ARBA00023136"/>
    </source>
</evidence>
<evidence type="ECO:0000256" key="5">
    <source>
        <dbReference type="ARBA" id="ARBA00022989"/>
    </source>
</evidence>
<dbReference type="PANTHER" id="PTHR23501:SF1">
    <property type="entry name" value="TRANSPORT PROTEIN HSRA-RELATED"/>
    <property type="match status" value="1"/>
</dbReference>
<evidence type="ECO:0000256" key="2">
    <source>
        <dbReference type="ARBA" id="ARBA00022448"/>
    </source>
</evidence>
<feature type="transmembrane region" description="Helical" evidence="7">
    <location>
        <begin position="420"/>
        <end position="441"/>
    </location>
</feature>
<dbReference type="Pfam" id="PF07690">
    <property type="entry name" value="MFS_1"/>
    <property type="match status" value="1"/>
</dbReference>
<feature type="domain" description="Major facilitator superfamily (MFS) profile" evidence="8">
    <location>
        <begin position="12"/>
        <end position="446"/>
    </location>
</feature>
<feature type="transmembrane region" description="Helical" evidence="7">
    <location>
        <begin position="355"/>
        <end position="375"/>
    </location>
</feature>
<dbReference type="Proteomes" id="UP000199361">
    <property type="component" value="Unassembled WGS sequence"/>
</dbReference>
<keyword evidence="5 7" id="KW-1133">Transmembrane helix</keyword>
<keyword evidence="6 7" id="KW-0472">Membrane</keyword>
<evidence type="ECO:0000313" key="9">
    <source>
        <dbReference type="EMBL" id="SEU45645.1"/>
    </source>
</evidence>
<protein>
    <submittedName>
        <fullName evidence="9">Drug resistance transporter, EmrB/QacA subfamily</fullName>
    </submittedName>
</protein>
<keyword evidence="4 7" id="KW-0812">Transmembrane</keyword>
<feature type="transmembrane region" description="Helical" evidence="7">
    <location>
        <begin position="225"/>
        <end position="245"/>
    </location>
</feature>
<feature type="transmembrane region" description="Helical" evidence="7">
    <location>
        <begin position="166"/>
        <end position="187"/>
    </location>
</feature>
<dbReference type="InterPro" id="IPR011701">
    <property type="entry name" value="MFS"/>
</dbReference>
<dbReference type="InterPro" id="IPR036259">
    <property type="entry name" value="MFS_trans_sf"/>
</dbReference>
<feature type="transmembrane region" description="Helical" evidence="7">
    <location>
        <begin position="78"/>
        <end position="97"/>
    </location>
</feature>
<proteinExistence type="predicted"/>
<accession>A0A1I0LSL1</accession>
<dbReference type="SUPFAM" id="SSF103473">
    <property type="entry name" value="MFS general substrate transporter"/>
    <property type="match status" value="1"/>
</dbReference>
<dbReference type="GO" id="GO:0005886">
    <property type="term" value="C:plasma membrane"/>
    <property type="evidence" value="ECO:0007669"/>
    <property type="project" value="UniProtKB-SubCell"/>
</dbReference>
<dbReference type="PRINTS" id="PR01036">
    <property type="entry name" value="TCRTETB"/>
</dbReference>
<keyword evidence="3" id="KW-1003">Cell membrane</keyword>
<feature type="transmembrane region" description="Helical" evidence="7">
    <location>
        <begin position="136"/>
        <end position="154"/>
    </location>
</feature>
<evidence type="ECO:0000256" key="4">
    <source>
        <dbReference type="ARBA" id="ARBA00022692"/>
    </source>
</evidence>